<evidence type="ECO:0000256" key="5">
    <source>
        <dbReference type="ARBA" id="ARBA00022964"/>
    </source>
</evidence>
<dbReference type="InterPro" id="IPR027450">
    <property type="entry name" value="AlkB-like"/>
</dbReference>
<evidence type="ECO:0000256" key="1">
    <source>
        <dbReference type="ARBA" id="ARBA00001954"/>
    </source>
</evidence>
<keyword evidence="7" id="KW-0408">Iron</keyword>
<gene>
    <name evidence="10" type="ORF">IEN85_06530</name>
</gene>
<dbReference type="Pfam" id="PF13532">
    <property type="entry name" value="2OG-FeII_Oxy_2"/>
    <property type="match status" value="1"/>
</dbReference>
<dbReference type="EMBL" id="JACYFG010000007">
    <property type="protein sequence ID" value="MBD5779143.1"/>
    <property type="molecule type" value="Genomic_DNA"/>
</dbReference>
<keyword evidence="11" id="KW-1185">Reference proteome</keyword>
<dbReference type="RefSeq" id="WP_191616603.1">
    <property type="nucleotide sequence ID" value="NZ_JACYFG010000007.1"/>
</dbReference>
<dbReference type="GO" id="GO:0046872">
    <property type="term" value="F:metal ion binding"/>
    <property type="evidence" value="ECO:0007669"/>
    <property type="project" value="UniProtKB-KW"/>
</dbReference>
<evidence type="ECO:0000259" key="9">
    <source>
        <dbReference type="PROSITE" id="PS51471"/>
    </source>
</evidence>
<dbReference type="GO" id="GO:0051213">
    <property type="term" value="F:dioxygenase activity"/>
    <property type="evidence" value="ECO:0007669"/>
    <property type="project" value="UniProtKB-KW"/>
</dbReference>
<dbReference type="InterPro" id="IPR032854">
    <property type="entry name" value="ALKBH3"/>
</dbReference>
<keyword evidence="3" id="KW-0227">DNA damage</keyword>
<evidence type="ECO:0000313" key="11">
    <source>
        <dbReference type="Proteomes" id="UP000622317"/>
    </source>
</evidence>
<dbReference type="GO" id="GO:0016787">
    <property type="term" value="F:hydrolase activity"/>
    <property type="evidence" value="ECO:0007669"/>
    <property type="project" value="UniProtKB-ARBA"/>
</dbReference>
<dbReference type="PROSITE" id="PS51471">
    <property type="entry name" value="FE2OG_OXY"/>
    <property type="match status" value="1"/>
</dbReference>
<dbReference type="SUPFAM" id="SSF51197">
    <property type="entry name" value="Clavaminate synthase-like"/>
    <property type="match status" value="1"/>
</dbReference>
<evidence type="ECO:0000256" key="6">
    <source>
        <dbReference type="ARBA" id="ARBA00023002"/>
    </source>
</evidence>
<dbReference type="InterPro" id="IPR037151">
    <property type="entry name" value="AlkB-like_sf"/>
</dbReference>
<evidence type="ECO:0000313" key="10">
    <source>
        <dbReference type="EMBL" id="MBD5779143.1"/>
    </source>
</evidence>
<dbReference type="PANTHER" id="PTHR31212">
    <property type="entry name" value="ALPHA-KETOGLUTARATE-DEPENDENT DIOXYGENASE ALKB HOMOLOG 3"/>
    <property type="match status" value="1"/>
</dbReference>
<evidence type="ECO:0000256" key="8">
    <source>
        <dbReference type="ARBA" id="ARBA00023204"/>
    </source>
</evidence>
<dbReference type="AlphaFoldDB" id="A0A927IGX9"/>
<dbReference type="Gene3D" id="2.60.120.590">
    <property type="entry name" value="Alpha-ketoglutarate-dependent dioxygenase AlkB-like"/>
    <property type="match status" value="1"/>
</dbReference>
<dbReference type="PANTHER" id="PTHR31212:SF4">
    <property type="entry name" value="ALPHA-KETOGLUTARATE-DEPENDENT DIOXYGENASE ALKB HOMOLOG 3"/>
    <property type="match status" value="1"/>
</dbReference>
<evidence type="ECO:0000256" key="7">
    <source>
        <dbReference type="ARBA" id="ARBA00023004"/>
    </source>
</evidence>
<dbReference type="FunFam" id="2.60.120.590:FF:000004">
    <property type="entry name" value="DNA oxidative demethylase ALKBH2"/>
    <property type="match status" value="1"/>
</dbReference>
<dbReference type="GO" id="GO:0016705">
    <property type="term" value="F:oxidoreductase activity, acting on paired donors, with incorporation or reduction of molecular oxygen"/>
    <property type="evidence" value="ECO:0007669"/>
    <property type="project" value="UniProtKB-ARBA"/>
</dbReference>
<dbReference type="GO" id="GO:0140097">
    <property type="term" value="F:catalytic activity, acting on DNA"/>
    <property type="evidence" value="ECO:0007669"/>
    <property type="project" value="UniProtKB-ARBA"/>
</dbReference>
<sequence length="207" mass="23812">MDEQFSLGLGGDAKRDPYNVLPRDGESIYFGRMMDATEADQWLNHLLDAIPWKHDEAFIYGRHIVTARKVAWYGDQCFEYTYSGRTRTALPWTPELLDLKARVEDQAGASYNSCLLNLYADGSQGMAWHHDDEKGLGENSNIASLSFGAERRFDFRHKQRKEKVSVMLEHGSLLVMRGTTQACWQHQIPKATKVKQPRVNLTFRRML</sequence>
<dbReference type="GO" id="GO:0032451">
    <property type="term" value="F:demethylase activity"/>
    <property type="evidence" value="ECO:0007669"/>
    <property type="project" value="UniProtKB-ARBA"/>
</dbReference>
<proteinExistence type="predicted"/>
<dbReference type="GO" id="GO:0006307">
    <property type="term" value="P:DNA alkylation repair"/>
    <property type="evidence" value="ECO:0007669"/>
    <property type="project" value="InterPro"/>
</dbReference>
<evidence type="ECO:0000256" key="2">
    <source>
        <dbReference type="ARBA" id="ARBA00022723"/>
    </source>
</evidence>
<reference evidence="10" key="1">
    <citation type="submission" date="2020-09" db="EMBL/GenBank/DDBJ databases">
        <title>Pelagicoccus enzymogenes sp. nov. with an EPS production, isolated from marine sediment.</title>
        <authorList>
            <person name="Feng X."/>
        </authorList>
    </citation>
    <scope>NUCLEOTIDE SEQUENCE</scope>
    <source>
        <strain evidence="10">NFK12</strain>
    </source>
</reference>
<keyword evidence="6" id="KW-0560">Oxidoreductase</keyword>
<dbReference type="Proteomes" id="UP000622317">
    <property type="component" value="Unassembled WGS sequence"/>
</dbReference>
<comment type="cofactor">
    <cofactor evidence="1">
        <name>Fe(2+)</name>
        <dbReference type="ChEBI" id="CHEBI:29033"/>
    </cofactor>
</comment>
<dbReference type="InterPro" id="IPR005123">
    <property type="entry name" value="Oxoglu/Fe-dep_dioxygenase_dom"/>
</dbReference>
<keyword evidence="8" id="KW-0234">DNA repair</keyword>
<keyword evidence="2" id="KW-0479">Metal-binding</keyword>
<keyword evidence="4" id="KW-0460">Magnesium</keyword>
<organism evidence="10 11">
    <name type="scientific">Pelagicoccus enzymogenes</name>
    <dbReference type="NCBI Taxonomy" id="2773457"/>
    <lineage>
        <taxon>Bacteria</taxon>
        <taxon>Pseudomonadati</taxon>
        <taxon>Verrucomicrobiota</taxon>
        <taxon>Opitutia</taxon>
        <taxon>Puniceicoccales</taxon>
        <taxon>Pelagicoccaceae</taxon>
        <taxon>Pelagicoccus</taxon>
    </lineage>
</organism>
<keyword evidence="5 10" id="KW-0223">Dioxygenase</keyword>
<name>A0A927IGX9_9BACT</name>
<comment type="caution">
    <text evidence="10">The sequence shown here is derived from an EMBL/GenBank/DDBJ whole genome shotgun (WGS) entry which is preliminary data.</text>
</comment>
<feature type="domain" description="Fe2OG dioxygenase" evidence="9">
    <location>
        <begin position="110"/>
        <end position="207"/>
    </location>
</feature>
<evidence type="ECO:0000256" key="4">
    <source>
        <dbReference type="ARBA" id="ARBA00022842"/>
    </source>
</evidence>
<evidence type="ECO:0000256" key="3">
    <source>
        <dbReference type="ARBA" id="ARBA00022763"/>
    </source>
</evidence>
<protein>
    <submittedName>
        <fullName evidence="10">Alpha-ketoglutarate-dependent dioxygenase AlkB</fullName>
    </submittedName>
</protein>
<accession>A0A927IGX9</accession>